<feature type="non-terminal residue" evidence="1">
    <location>
        <position position="1"/>
    </location>
</feature>
<sequence length="335" mass="38253">FRQDLLLKHQHVPTCPYSSGESLRLLLKALTPEENTHCQHGLYFQDGQRRVDYVLTYPVKKQAGGRSSRQSAHQLTENAVARNPHRSHQSCDEHLQHYQAPKARTTSSLPSSLVADVELGCQGETFSGHEDHKTFRREEFEGKLRDMGLELEKDEDSLLLLVTSTLKCEAGETGVVPFTFLRTFKLRVSQHIQPAPVVYTREQLLALSQASSANPLRERPEIPAELRRRRRGSSAGVKRHEWRRWYKPCLPSVITGNVRSLLNKMEELAALTRLQREYRECSLMHFTETWLNHLTPDSLVQLDGFHLVRADRNTRESGKKKGGGIALLFVNDKCV</sequence>
<reference evidence="1" key="1">
    <citation type="submission" date="2022-04" db="EMBL/GenBank/DDBJ databases">
        <title>Jade perch genome.</title>
        <authorList>
            <person name="Chao B."/>
        </authorList>
    </citation>
    <scope>NUCLEOTIDE SEQUENCE</scope>
    <source>
        <strain evidence="1">CB-2022</strain>
    </source>
</reference>
<organism evidence="1 2">
    <name type="scientific">Scortum barcoo</name>
    <name type="common">barcoo grunter</name>
    <dbReference type="NCBI Taxonomy" id="214431"/>
    <lineage>
        <taxon>Eukaryota</taxon>
        <taxon>Metazoa</taxon>
        <taxon>Chordata</taxon>
        <taxon>Craniata</taxon>
        <taxon>Vertebrata</taxon>
        <taxon>Euteleostomi</taxon>
        <taxon>Actinopterygii</taxon>
        <taxon>Neopterygii</taxon>
        <taxon>Teleostei</taxon>
        <taxon>Neoteleostei</taxon>
        <taxon>Acanthomorphata</taxon>
        <taxon>Eupercaria</taxon>
        <taxon>Centrarchiformes</taxon>
        <taxon>Terapontoidei</taxon>
        <taxon>Terapontidae</taxon>
        <taxon>Scortum</taxon>
    </lineage>
</organism>
<name>A0ACB8WYN2_9TELE</name>
<comment type="caution">
    <text evidence="1">The sequence shown here is derived from an EMBL/GenBank/DDBJ whole genome shotgun (WGS) entry which is preliminary data.</text>
</comment>
<gene>
    <name evidence="1" type="ORF">L3Q82_024361</name>
</gene>
<keyword evidence="2" id="KW-1185">Reference proteome</keyword>
<proteinExistence type="predicted"/>
<dbReference type="Proteomes" id="UP000831701">
    <property type="component" value="Chromosome 6"/>
</dbReference>
<dbReference type="EMBL" id="CM041536">
    <property type="protein sequence ID" value="KAI3371813.1"/>
    <property type="molecule type" value="Genomic_DNA"/>
</dbReference>
<accession>A0ACB8WYN2</accession>
<evidence type="ECO:0000313" key="2">
    <source>
        <dbReference type="Proteomes" id="UP000831701"/>
    </source>
</evidence>
<protein>
    <submittedName>
        <fullName evidence="1">Uncharacterized protein</fullName>
    </submittedName>
</protein>
<evidence type="ECO:0000313" key="1">
    <source>
        <dbReference type="EMBL" id="KAI3371813.1"/>
    </source>
</evidence>